<reference evidence="1" key="2">
    <citation type="submission" date="2016-05" db="EMBL/GenBank/DDBJ databases">
        <title>Comparative analysis highlights variable genome content of wheat rusts and divergence of the mating loci.</title>
        <authorList>
            <person name="Cuomo C.A."/>
            <person name="Bakkeren G."/>
            <person name="Szabo L."/>
            <person name="Khalil H."/>
            <person name="Joly D."/>
            <person name="Goldberg J."/>
            <person name="Young S."/>
            <person name="Zeng Q."/>
            <person name="Fellers J."/>
        </authorList>
    </citation>
    <scope>NUCLEOTIDE SEQUENCE [LARGE SCALE GENOMIC DNA]</scope>
    <source>
        <strain evidence="1">1-1 BBBD Race 1</strain>
    </source>
</reference>
<organism evidence="1">
    <name type="scientific">Puccinia triticina (isolate 1-1 / race 1 (BBBD))</name>
    <name type="common">Brown leaf rust fungus</name>
    <dbReference type="NCBI Taxonomy" id="630390"/>
    <lineage>
        <taxon>Eukaryota</taxon>
        <taxon>Fungi</taxon>
        <taxon>Dikarya</taxon>
        <taxon>Basidiomycota</taxon>
        <taxon>Pucciniomycotina</taxon>
        <taxon>Pucciniomycetes</taxon>
        <taxon>Pucciniales</taxon>
        <taxon>Pucciniaceae</taxon>
        <taxon>Puccinia</taxon>
    </lineage>
</organism>
<reference evidence="2 3" key="3">
    <citation type="journal article" date="2017" name="G3 (Bethesda)">
        <title>Comparative analysis highlights variable genome content of wheat rusts and divergence of the mating loci.</title>
        <authorList>
            <person name="Cuomo C.A."/>
            <person name="Bakkeren G."/>
            <person name="Khalil H.B."/>
            <person name="Panwar V."/>
            <person name="Joly D."/>
            <person name="Linning R."/>
            <person name="Sakthikumar S."/>
            <person name="Song X."/>
            <person name="Adiconis X."/>
            <person name="Fan L."/>
            <person name="Goldberg J.M."/>
            <person name="Levin J.Z."/>
            <person name="Young S."/>
            <person name="Zeng Q."/>
            <person name="Anikster Y."/>
            <person name="Bruce M."/>
            <person name="Wang M."/>
            <person name="Yin C."/>
            <person name="McCallum B."/>
            <person name="Szabo L.J."/>
            <person name="Hulbert S."/>
            <person name="Chen X."/>
            <person name="Fellers J.P."/>
        </authorList>
    </citation>
    <scope>NUCLEOTIDE SEQUENCE</scope>
    <source>
        <strain evidence="3">Isolate 1-1 / race 1 (BBBD)</strain>
        <strain evidence="2">isolate 1-1 / race 1 (BBBD)</strain>
    </source>
</reference>
<reference evidence="2" key="4">
    <citation type="submission" date="2025-05" db="UniProtKB">
        <authorList>
            <consortium name="EnsemblFungi"/>
        </authorList>
    </citation>
    <scope>IDENTIFICATION</scope>
    <source>
        <strain evidence="2">isolate 1-1 / race 1 (BBBD)</strain>
    </source>
</reference>
<sequence length="135" mass="15327">MNIPEWTAALSKWGLLPQYADVLHGFKHGFDQGIPEHTVNVNLPYYTPPNHDSALQARNKNEESMEKEIRAKRMYGPFTHEEVNKHFKFFRTSPLGAVINGDGSLRLINDLSFPHDKRGIPSVNSFVSAEDFTTT</sequence>
<proteinExistence type="predicted"/>
<dbReference type="VEuPathDB" id="FungiDB:PTTG_10261"/>
<name>A0A0C4FAL8_PUCT1</name>
<protein>
    <submittedName>
        <fullName evidence="1 2">Uncharacterized protein</fullName>
    </submittedName>
</protein>
<accession>A0A0C4FAL8</accession>
<dbReference type="AlphaFoldDB" id="A0A0C4FAL8"/>
<keyword evidence="3" id="KW-1185">Reference proteome</keyword>
<dbReference type="EnsemblFungi" id="PTTG_10261-t43_1">
    <property type="protein sequence ID" value="PTTG_10261-t43_1-p1"/>
    <property type="gene ID" value="PTTG_10261"/>
</dbReference>
<dbReference type="EMBL" id="ADAS02000151">
    <property type="protein sequence ID" value="OAV88865.1"/>
    <property type="molecule type" value="Genomic_DNA"/>
</dbReference>
<dbReference type="Proteomes" id="UP000005240">
    <property type="component" value="Unassembled WGS sequence"/>
</dbReference>
<dbReference type="OrthoDB" id="2678913at2759"/>
<evidence type="ECO:0000313" key="1">
    <source>
        <dbReference type="EMBL" id="OAV88865.1"/>
    </source>
</evidence>
<gene>
    <name evidence="1" type="ORF">PTTG_10261</name>
</gene>
<evidence type="ECO:0000313" key="2">
    <source>
        <dbReference type="EnsemblFungi" id="PTTG_10261-t43_1-p1"/>
    </source>
</evidence>
<dbReference type="OMA" id="IRAKRMY"/>
<reference evidence="1" key="1">
    <citation type="submission" date="2009-11" db="EMBL/GenBank/DDBJ databases">
        <authorList>
            <consortium name="The Broad Institute Genome Sequencing Platform"/>
            <person name="Ward D."/>
            <person name="Feldgarden M."/>
            <person name="Earl A."/>
            <person name="Young S.K."/>
            <person name="Zeng Q."/>
            <person name="Koehrsen M."/>
            <person name="Alvarado L."/>
            <person name="Berlin A."/>
            <person name="Bochicchio J."/>
            <person name="Borenstein D."/>
            <person name="Chapman S.B."/>
            <person name="Chen Z."/>
            <person name="Engels R."/>
            <person name="Freedman E."/>
            <person name="Gellesch M."/>
            <person name="Goldberg J."/>
            <person name="Griggs A."/>
            <person name="Gujja S."/>
            <person name="Heilman E."/>
            <person name="Heiman D."/>
            <person name="Hepburn T."/>
            <person name="Howarth C."/>
            <person name="Jen D."/>
            <person name="Larson L."/>
            <person name="Lewis B."/>
            <person name="Mehta T."/>
            <person name="Park D."/>
            <person name="Pearson M."/>
            <person name="Roberts A."/>
            <person name="Saif S."/>
            <person name="Shea T."/>
            <person name="Shenoy N."/>
            <person name="Sisk P."/>
            <person name="Stolte C."/>
            <person name="Sykes S."/>
            <person name="Thomson T."/>
            <person name="Walk T."/>
            <person name="White J."/>
            <person name="Yandava C."/>
            <person name="Izard J."/>
            <person name="Baranova O.V."/>
            <person name="Blanton J.M."/>
            <person name="Tanner A.C."/>
            <person name="Dewhirst F.E."/>
            <person name="Haas B."/>
            <person name="Nusbaum C."/>
            <person name="Birren B."/>
        </authorList>
    </citation>
    <scope>NUCLEOTIDE SEQUENCE [LARGE SCALE GENOMIC DNA]</scope>
    <source>
        <strain evidence="1">1-1 BBBD Race 1</strain>
    </source>
</reference>
<evidence type="ECO:0000313" key="3">
    <source>
        <dbReference type="Proteomes" id="UP000005240"/>
    </source>
</evidence>